<gene>
    <name evidence="4" type="ORF">JF547_02325</name>
</gene>
<dbReference type="InterPro" id="IPR011335">
    <property type="entry name" value="Restrct_endonuc-II-like"/>
</dbReference>
<dbReference type="RefSeq" id="WP_206926513.1">
    <property type="nucleotide sequence ID" value="NZ_JAEKJW010000001.1"/>
</dbReference>
<dbReference type="GO" id="GO:0003676">
    <property type="term" value="F:nucleic acid binding"/>
    <property type="evidence" value="ECO:0007669"/>
    <property type="project" value="InterPro"/>
</dbReference>
<evidence type="ECO:0000256" key="2">
    <source>
        <dbReference type="HAMAP-Rule" id="MF_00048"/>
    </source>
</evidence>
<protein>
    <recommendedName>
        <fullName evidence="2">UPF0102 protein JF547_02325</fullName>
    </recommendedName>
</protein>
<feature type="region of interest" description="Disordered" evidence="3">
    <location>
        <begin position="1"/>
        <end position="20"/>
    </location>
</feature>
<dbReference type="HAMAP" id="MF_00048">
    <property type="entry name" value="UPF0102"/>
    <property type="match status" value="1"/>
</dbReference>
<dbReference type="PANTHER" id="PTHR34039">
    <property type="entry name" value="UPF0102 PROTEIN YRAN"/>
    <property type="match status" value="1"/>
</dbReference>
<dbReference type="InterPro" id="IPR003509">
    <property type="entry name" value="UPF0102_YraN-like"/>
</dbReference>
<dbReference type="PANTHER" id="PTHR34039:SF1">
    <property type="entry name" value="UPF0102 PROTEIN YRAN"/>
    <property type="match status" value="1"/>
</dbReference>
<sequence>MPRTRRAPDQQSSRKRAEKAGRRAEMLCALFLRLKGYRILATRHKSPVGEIDIIARRGKVLIAIEVKNRPNRETALFALRPRQQVRIARALESYAGQIGHDGDLRFDLMMVHGLVRVEHLSNAWHVS</sequence>
<evidence type="ECO:0000256" key="1">
    <source>
        <dbReference type="ARBA" id="ARBA00006738"/>
    </source>
</evidence>
<dbReference type="Gene3D" id="3.40.1350.10">
    <property type="match status" value="1"/>
</dbReference>
<dbReference type="AlphaFoldDB" id="A0A8I1M4Z1"/>
<proteinExistence type="inferred from homology"/>
<dbReference type="Pfam" id="PF02021">
    <property type="entry name" value="UPF0102"/>
    <property type="match status" value="1"/>
</dbReference>
<dbReference type="InterPro" id="IPR011856">
    <property type="entry name" value="tRNA_endonuc-like_dom_sf"/>
</dbReference>
<evidence type="ECO:0000256" key="3">
    <source>
        <dbReference type="SAM" id="MobiDB-lite"/>
    </source>
</evidence>
<evidence type="ECO:0000313" key="5">
    <source>
        <dbReference type="Proteomes" id="UP000664405"/>
    </source>
</evidence>
<evidence type="ECO:0000313" key="4">
    <source>
        <dbReference type="EMBL" id="MBN8195343.1"/>
    </source>
</evidence>
<reference evidence="4" key="1">
    <citation type="submission" date="2020-12" db="EMBL/GenBank/DDBJ databases">
        <title>Oil enriched cultivation method for isolating marine PHA-producing bacteria.</title>
        <authorList>
            <person name="Zheng W."/>
            <person name="Yu S."/>
            <person name="Huang Y."/>
        </authorList>
    </citation>
    <scope>NUCLEOTIDE SEQUENCE</scope>
    <source>
        <strain evidence="4">SY-2-3</strain>
    </source>
</reference>
<dbReference type="Proteomes" id="UP000664405">
    <property type="component" value="Unassembled WGS sequence"/>
</dbReference>
<accession>A0A8I1M4Z1</accession>
<comment type="similarity">
    <text evidence="1 2">Belongs to the UPF0102 family.</text>
</comment>
<dbReference type="SUPFAM" id="SSF52980">
    <property type="entry name" value="Restriction endonuclease-like"/>
    <property type="match status" value="1"/>
</dbReference>
<organism evidence="4 5">
    <name type="scientific">Thalassospira povalilytica</name>
    <dbReference type="NCBI Taxonomy" id="732237"/>
    <lineage>
        <taxon>Bacteria</taxon>
        <taxon>Pseudomonadati</taxon>
        <taxon>Pseudomonadota</taxon>
        <taxon>Alphaproteobacteria</taxon>
        <taxon>Rhodospirillales</taxon>
        <taxon>Thalassospiraceae</taxon>
        <taxon>Thalassospira</taxon>
    </lineage>
</organism>
<dbReference type="EMBL" id="JAEKJW010000001">
    <property type="protein sequence ID" value="MBN8195343.1"/>
    <property type="molecule type" value="Genomic_DNA"/>
</dbReference>
<name>A0A8I1M4Z1_9PROT</name>
<comment type="caution">
    <text evidence="4">The sequence shown here is derived from an EMBL/GenBank/DDBJ whole genome shotgun (WGS) entry which is preliminary data.</text>
</comment>